<dbReference type="Proteomes" id="UP000560131">
    <property type="component" value="Unassembled WGS sequence"/>
</dbReference>
<comment type="caution">
    <text evidence="3">The sequence shown here is derived from an EMBL/GenBank/DDBJ whole genome shotgun (WGS) entry which is preliminary data.</text>
</comment>
<reference evidence="3 4" key="2">
    <citation type="submission" date="2020-08" db="EMBL/GenBank/DDBJ databases">
        <title>The Agave Microbiome: Exploring the role of microbial communities in plant adaptations to desert environments.</title>
        <authorList>
            <person name="Partida-Martinez L.P."/>
        </authorList>
    </citation>
    <scope>NUCLEOTIDE SEQUENCE [LARGE SCALE GENOMIC DNA]</scope>
    <source>
        <strain evidence="3 4">AS3.13</strain>
    </source>
</reference>
<dbReference type="Proteomes" id="UP000522313">
    <property type="component" value="Unassembled WGS sequence"/>
</dbReference>
<dbReference type="PROSITE" id="PS50022">
    <property type="entry name" value="FA58C_3"/>
    <property type="match status" value="1"/>
</dbReference>
<evidence type="ECO:0000313" key="5">
    <source>
        <dbReference type="Proteomes" id="UP000560131"/>
    </source>
</evidence>
<protein>
    <recommendedName>
        <fullName evidence="1">F5/8 type C domain-containing protein</fullName>
    </recommendedName>
</protein>
<dbReference type="AlphaFoldDB" id="A0A7X0J8T4"/>
<proteinExistence type="predicted"/>
<evidence type="ECO:0000313" key="3">
    <source>
        <dbReference type="EMBL" id="MBB6503219.1"/>
    </source>
</evidence>
<reference evidence="3 4" key="3">
    <citation type="submission" date="2020-08" db="EMBL/GenBank/DDBJ databases">
        <authorList>
            <person name="Partida-Martinez L."/>
            <person name="Huntemann M."/>
            <person name="Clum A."/>
            <person name="Wang J."/>
            <person name="Palaniappan K."/>
            <person name="Ritter S."/>
            <person name="Chen I.-M."/>
            <person name="Stamatis D."/>
            <person name="Reddy T."/>
            <person name="O'Malley R."/>
            <person name="Daum C."/>
            <person name="Shapiro N."/>
            <person name="Ivanova N."/>
            <person name="Kyrpides N."/>
            <person name="Woyke T."/>
        </authorList>
    </citation>
    <scope>NUCLEOTIDE SEQUENCE [LARGE SCALE GENOMIC DNA]</scope>
    <source>
        <strain evidence="3 4">AS3.13</strain>
    </source>
</reference>
<gene>
    <name evidence="3" type="ORF">F4693_000168</name>
    <name evidence="2" type="ORF">FHS97_003039</name>
</gene>
<evidence type="ECO:0000259" key="1">
    <source>
        <dbReference type="PROSITE" id="PS50022"/>
    </source>
</evidence>
<accession>A0A7X0J8T4</accession>
<evidence type="ECO:0000313" key="4">
    <source>
        <dbReference type="Proteomes" id="UP000522313"/>
    </source>
</evidence>
<organism evidence="3 4">
    <name type="scientific">Sphingomonas endophytica</name>
    <dbReference type="NCBI Taxonomy" id="869719"/>
    <lineage>
        <taxon>Bacteria</taxon>
        <taxon>Pseudomonadati</taxon>
        <taxon>Pseudomonadota</taxon>
        <taxon>Alphaproteobacteria</taxon>
        <taxon>Sphingomonadales</taxon>
        <taxon>Sphingomonadaceae</taxon>
        <taxon>Sphingomonas</taxon>
    </lineage>
</organism>
<reference evidence="2 5" key="1">
    <citation type="submission" date="2020-08" db="EMBL/GenBank/DDBJ databases">
        <title>Genomic Encyclopedia of Type Strains, Phase IV (KMG-IV): sequencing the most valuable type-strain genomes for metagenomic binning, comparative biology and taxonomic classification.</title>
        <authorList>
            <person name="Goeker M."/>
        </authorList>
    </citation>
    <scope>NUCLEOTIDE SEQUENCE [LARGE SCALE GENOMIC DNA]</scope>
    <source>
        <strain evidence="2 5">DSM 101535</strain>
    </source>
</reference>
<dbReference type="EMBL" id="JACIJN010000011">
    <property type="protein sequence ID" value="MBB5727085.1"/>
    <property type="molecule type" value="Genomic_DNA"/>
</dbReference>
<dbReference type="RefSeq" id="WP_184039758.1">
    <property type="nucleotide sequence ID" value="NZ_BAABAR010000018.1"/>
</dbReference>
<keyword evidence="5" id="KW-1185">Reference proteome</keyword>
<dbReference type="EMBL" id="JACHBT010000001">
    <property type="protein sequence ID" value="MBB6503219.1"/>
    <property type="molecule type" value="Genomic_DNA"/>
</dbReference>
<dbReference type="InterPro" id="IPR000421">
    <property type="entry name" value="FA58C"/>
</dbReference>
<name>A0A7X0J8T4_9SPHN</name>
<feature type="domain" description="F5/8 type C" evidence="1">
    <location>
        <begin position="1"/>
        <end position="147"/>
    </location>
</feature>
<sequence>MANAWIIEPLQATATDGFGSLQTGSITNLFNDYAGVVCQLACNAGLNAAAVQFDLGADRVLDTILVFGLAGLPASALFTVTYATDAQGPSTDGVPVTTPQSAYAGDAGDRGVALWSGDTPISARYVRLTFYAGATGFAMRASRIVAGKRIQFERNFSFGAEFGVKDLGALEFSRRGVLLRNRGVKLRTASLTFSSVRRDEVEQLTAPLLERIGNTECVALVTDPAPHPQRQRRCYFGPLVGDLGQTWRRANAWEAKINMVSLF</sequence>
<evidence type="ECO:0000313" key="2">
    <source>
        <dbReference type="EMBL" id="MBB5727085.1"/>
    </source>
</evidence>